<protein>
    <submittedName>
        <fullName evidence="1">Uncharacterized protein</fullName>
    </submittedName>
</protein>
<gene>
    <name evidence="1" type="ORF">DOTSEDRAFT_70286</name>
</gene>
<dbReference type="OrthoDB" id="2735536at2759"/>
<evidence type="ECO:0000313" key="1">
    <source>
        <dbReference type="EMBL" id="EME46230.1"/>
    </source>
</evidence>
<evidence type="ECO:0000313" key="2">
    <source>
        <dbReference type="Proteomes" id="UP000016933"/>
    </source>
</evidence>
<dbReference type="eggNOG" id="KOG1502">
    <property type="taxonomic scope" value="Eukaryota"/>
</dbReference>
<dbReference type="Proteomes" id="UP000016933">
    <property type="component" value="Unassembled WGS sequence"/>
</dbReference>
<dbReference type="STRING" id="675120.N1PV50"/>
<organism evidence="1 2">
    <name type="scientific">Dothistroma septosporum (strain NZE10 / CBS 128990)</name>
    <name type="common">Red band needle blight fungus</name>
    <name type="synonym">Mycosphaerella pini</name>
    <dbReference type="NCBI Taxonomy" id="675120"/>
    <lineage>
        <taxon>Eukaryota</taxon>
        <taxon>Fungi</taxon>
        <taxon>Dikarya</taxon>
        <taxon>Ascomycota</taxon>
        <taxon>Pezizomycotina</taxon>
        <taxon>Dothideomycetes</taxon>
        <taxon>Dothideomycetidae</taxon>
        <taxon>Mycosphaerellales</taxon>
        <taxon>Mycosphaerellaceae</taxon>
        <taxon>Dothistroma</taxon>
    </lineage>
</organism>
<dbReference type="Gene3D" id="3.40.50.720">
    <property type="entry name" value="NAD(P)-binding Rossmann-like Domain"/>
    <property type="match status" value="1"/>
</dbReference>
<keyword evidence="2" id="KW-1185">Reference proteome</keyword>
<dbReference type="AlphaFoldDB" id="N1PV50"/>
<accession>N1PV50</accession>
<name>N1PV50_DOTSN</name>
<reference evidence="2" key="1">
    <citation type="journal article" date="2012" name="PLoS Genet.">
        <title>The genomes of the fungal plant pathogens Cladosporium fulvum and Dothistroma septosporum reveal adaptation to different hosts and lifestyles but also signatures of common ancestry.</title>
        <authorList>
            <person name="de Wit P.J.G.M."/>
            <person name="van der Burgt A."/>
            <person name="Oekmen B."/>
            <person name="Stergiopoulos I."/>
            <person name="Abd-Elsalam K.A."/>
            <person name="Aerts A.L."/>
            <person name="Bahkali A.H."/>
            <person name="Beenen H.G."/>
            <person name="Chettri P."/>
            <person name="Cox M.P."/>
            <person name="Datema E."/>
            <person name="de Vries R.P."/>
            <person name="Dhillon B."/>
            <person name="Ganley A.R."/>
            <person name="Griffiths S.A."/>
            <person name="Guo Y."/>
            <person name="Hamelin R.C."/>
            <person name="Henrissat B."/>
            <person name="Kabir M.S."/>
            <person name="Jashni M.K."/>
            <person name="Kema G."/>
            <person name="Klaubauf S."/>
            <person name="Lapidus A."/>
            <person name="Levasseur A."/>
            <person name="Lindquist E."/>
            <person name="Mehrabi R."/>
            <person name="Ohm R.A."/>
            <person name="Owen T.J."/>
            <person name="Salamov A."/>
            <person name="Schwelm A."/>
            <person name="Schijlen E."/>
            <person name="Sun H."/>
            <person name="van den Burg H.A."/>
            <person name="van Ham R.C.H.J."/>
            <person name="Zhang S."/>
            <person name="Goodwin S.B."/>
            <person name="Grigoriev I.V."/>
            <person name="Collemare J."/>
            <person name="Bradshaw R.E."/>
        </authorList>
    </citation>
    <scope>NUCLEOTIDE SEQUENCE [LARGE SCALE GENOMIC DNA]</scope>
    <source>
        <strain evidence="2">NZE10 / CBS 128990</strain>
    </source>
</reference>
<dbReference type="HOGENOM" id="CLU_1643666_0_0_1"/>
<proteinExistence type="predicted"/>
<sequence length="161" mass="18104">MPKLIVVAVSLRHDRQREGADFACDRWCPGRSICSCSERQRQAYRAYIFVRLRERIGRSLGPLFAYTAKYWNPMTGEEAIAAKLNAVVAYCGSKTFDELEAWFFIDREKPRSDLVAFCPPVTLGPISHSVSQPAQLNESNDRLWDIAISRPVSGSSSACLD</sequence>
<dbReference type="EMBL" id="KB446537">
    <property type="protein sequence ID" value="EME46230.1"/>
    <property type="molecule type" value="Genomic_DNA"/>
</dbReference>
<reference evidence="1 2" key="2">
    <citation type="journal article" date="2012" name="PLoS Pathog.">
        <title>Diverse lifestyles and strategies of plant pathogenesis encoded in the genomes of eighteen Dothideomycetes fungi.</title>
        <authorList>
            <person name="Ohm R.A."/>
            <person name="Feau N."/>
            <person name="Henrissat B."/>
            <person name="Schoch C.L."/>
            <person name="Horwitz B.A."/>
            <person name="Barry K.W."/>
            <person name="Condon B.J."/>
            <person name="Copeland A.C."/>
            <person name="Dhillon B."/>
            <person name="Glaser F."/>
            <person name="Hesse C.N."/>
            <person name="Kosti I."/>
            <person name="LaButti K."/>
            <person name="Lindquist E.A."/>
            <person name="Lucas S."/>
            <person name="Salamov A.A."/>
            <person name="Bradshaw R.E."/>
            <person name="Ciuffetti L."/>
            <person name="Hamelin R.C."/>
            <person name="Kema G.H.J."/>
            <person name="Lawrence C."/>
            <person name="Scott J.A."/>
            <person name="Spatafora J.W."/>
            <person name="Turgeon B.G."/>
            <person name="de Wit P.J.G.M."/>
            <person name="Zhong S."/>
            <person name="Goodwin S.B."/>
            <person name="Grigoriev I.V."/>
        </authorList>
    </citation>
    <scope>NUCLEOTIDE SEQUENCE [LARGE SCALE GENOMIC DNA]</scope>
    <source>
        <strain evidence="2">NZE10 / CBS 128990</strain>
    </source>
</reference>